<sequence length="1958" mass="207416">MDSPKDTAGSGEQAANEPNSPQSKPSNSNDSEFFDQLGSPKDGSEPATNTETTEPTPVATERPSHSVPEPPTILEVPPTPFVESHPHEQFHENEPEHESQPEVSHIPVHTTHPSSMPHLDSDNNMITTCHIEDISVGCLKCQAKSAERLAMGQPVNWETIHQQHLHESEEDSEGGLEMPIRRPSQPNVGSKRGPGGLDGAGPADAEDESGDVPDTKDIGFTPESLDQLGVTEDPFEKLRRDSITHTSSFPIVPDPQSASAEPPSNPFENDSTADDSFFGNATKEEKPVEPSDSNFFGDEGHTGEDFFASVNANSEPSKSISLERSETSDLVMGGNVTLESGDNRFSEGMPLFGDQGATDDDFFSRSKTPIDPTASDDEASFFDNPTALKRKSTAIASGLPDIVTPAGEENATENKPKDAATSKWAAAFDDDDDLFAEEEEETAAGKKSAAWFDDNDDFLLEGDEDKASVPAPATPSQAVSQPAASRYQPSQPTSQHAQFKTNSPSTSHSTASAYAAVFNPAPPRIGDTPKAQSFVDKTSGYASPYDLPEDIVKPMKKKPTPVQQPPAYGSGHYYGAPTSSSSAHSGSMFSPGPPSSLGSPADIRGRSGYAGQPGPPPGPPARGGASPAPNAQPQKALKPSSGFFEELPMTMPKRPPSSTSARYTPGPRIPSGGAPTGPPPTSAPISMNRQSSFGPPSRPTSVEPGYASSPVGSLGTPHQYGTSPALAHSPLARATSQYTPAPTSNYPAKPTPNTSYAPPPGNSVRGSSPYAQRPAGPPASLSRASTMPNDGVGLGLSGQNEKMTNGHVPTGRPPSRDRPGSMESIQGHALGGVAEEDETGGAPASHAFNKALPPPPVAATNNRYNPASRRTPPPHSVNPALSNIASPPNRIQSPSKYTPANYQTHTANSSISSSVLSPSDAIGGFAPPKRSATQSPGFAAFKSSAMGIPRPSSAAAPATAYSNTYSPVEVRRPSFPHQNSYPTPAPPPQNFIAPPPGSLAATDPLERWKGSPLFYWGFGGNIVTMIPVHTSRWNTQTGQEAIKSSIGEVKIRPAKDVLKGDEFLDDLAKFPGPVFGGRSGGKGRKKEISAWMETKILKLEGEYTRHRDPRSMEKVILWKIVKLCLENDGMLVGKPEVEAAVRQIISPESDTLELPRVKNALQQSTVFDRNALDVVRTHLMKGDREAAVWFAIENRQWAHAILISSTTSPELYKRAVQEFVKQEVKSIEGVERPGMESLAVLYEVFAGNWEESIDDLVPASTRMGMTMMSTTGGQAVGNSLEGLEKWRETLGLMLSNRSNNDIQAIAKLGSLLESYNRIEAAHICYLFSLPAATFSGAEETSKTIFALLGANHVNNPFNYGRDLDAIILSEIYEFALSLVPGAPTLTNIPHLLPFKLHHATILAQYGFKTEATKYTEAITASFKVTTRPQPYLHPVFLSTLDELTNRLSQAPRDSNGGSLISKTTLDNISGSLFDKFNRFVTGDSDDKDTAKAGGVNGGINDGSEEQGPFARLATSAEINRVNSEQNLYGIGTGGYTPYNPAQPPLGTTPVGMMKPSSAAGRYAPKTATGGGGAYTPQPTQTKPADPATPSYGGYGGYEPSPSYGGYGSYEPSPQQTPYQSAEKPAERTIETPNGYPGYQPSPALQTAPPMSPPSLDSGYSTFSPPTASTTTTDEAAPSQSGGYEAPSYGGYEPPTAEFQPYVPTPDNSDNEGEGKEKKSKPKKKGIMDDDDDLYMGAGGGSSNATKKKKEEEEEENRKMVAAIAKKEQEEAEKKKKAAAGGGWLSGWFGGAKKDPNAKTVYSAKLGEENSFYYDPDSKRWVNKKAGSTDSAGITPSGTPPPPRRLGSPAQIGPPSGPPSNIGSPRPGTSSSMESLGGPPKPLTSAPPTSAPTLSPGGLMPPAGPPSATSRDPSPNRPPPRPATTGKVDEMEELLGGGTGSVRKPAAKAKGRKRYVEVL</sequence>
<evidence type="ECO:0000256" key="3">
    <source>
        <dbReference type="ARBA" id="ARBA00022448"/>
    </source>
</evidence>
<evidence type="ECO:0000256" key="1">
    <source>
        <dbReference type="ARBA" id="ARBA00004397"/>
    </source>
</evidence>
<feature type="compositionally biased region" description="Low complexity" evidence="11">
    <location>
        <begin position="622"/>
        <end position="631"/>
    </location>
</feature>
<dbReference type="Gene3D" id="1.25.40.1030">
    <property type="match status" value="1"/>
</dbReference>
<reference evidence="14 15" key="1">
    <citation type="submission" date="2019-10" db="EMBL/GenBank/DDBJ databases">
        <authorList>
            <person name="Palmer J.M."/>
        </authorList>
    </citation>
    <scope>NUCLEOTIDE SEQUENCE [LARGE SCALE GENOMIC DNA]</scope>
    <source>
        <strain evidence="14 15">TWF694</strain>
    </source>
</reference>
<organism evidence="14 15">
    <name type="scientific">Orbilia ellipsospora</name>
    <dbReference type="NCBI Taxonomy" id="2528407"/>
    <lineage>
        <taxon>Eukaryota</taxon>
        <taxon>Fungi</taxon>
        <taxon>Dikarya</taxon>
        <taxon>Ascomycota</taxon>
        <taxon>Pezizomycotina</taxon>
        <taxon>Orbiliomycetes</taxon>
        <taxon>Orbiliales</taxon>
        <taxon>Orbiliaceae</taxon>
        <taxon>Orbilia</taxon>
    </lineage>
</organism>
<dbReference type="GO" id="GO:0070971">
    <property type="term" value="C:endoplasmic reticulum exit site"/>
    <property type="evidence" value="ECO:0007669"/>
    <property type="project" value="TreeGrafter"/>
</dbReference>
<feature type="compositionally biased region" description="Low complexity" evidence="11">
    <location>
        <begin position="1660"/>
        <end position="1678"/>
    </location>
</feature>
<dbReference type="Pfam" id="PF12932">
    <property type="entry name" value="Sec16"/>
    <property type="match status" value="1"/>
</dbReference>
<feature type="compositionally biased region" description="Gly residues" evidence="11">
    <location>
        <begin position="1779"/>
        <end position="1789"/>
    </location>
</feature>
<feature type="compositionally biased region" description="Low complexity" evidence="11">
    <location>
        <begin position="18"/>
        <end position="31"/>
    </location>
</feature>
<feature type="domain" description="Sec16 Sec23-binding" evidence="12">
    <location>
        <begin position="1175"/>
        <end position="1483"/>
    </location>
</feature>
<evidence type="ECO:0000256" key="11">
    <source>
        <dbReference type="SAM" id="MobiDB-lite"/>
    </source>
</evidence>
<gene>
    <name evidence="14" type="primary">SEC16</name>
    <name evidence="14" type="ORF">TWF694_007635</name>
</gene>
<accession>A0AAV9XJS6</accession>
<feature type="compositionally biased region" description="Basic and acidic residues" evidence="11">
    <location>
        <begin position="234"/>
        <end position="243"/>
    </location>
</feature>
<comment type="similarity">
    <text evidence="2 10">Belongs to the SEC16 family.</text>
</comment>
<dbReference type="InterPro" id="IPR024298">
    <property type="entry name" value="Sec16_Sec23-bd"/>
</dbReference>
<evidence type="ECO:0000313" key="14">
    <source>
        <dbReference type="EMBL" id="KAK6541857.1"/>
    </source>
</evidence>
<dbReference type="GO" id="GO:0012507">
    <property type="term" value="C:ER to Golgi transport vesicle membrane"/>
    <property type="evidence" value="ECO:0007669"/>
    <property type="project" value="TreeGrafter"/>
</dbReference>
<dbReference type="GO" id="GO:0006914">
    <property type="term" value="P:autophagy"/>
    <property type="evidence" value="ECO:0007669"/>
    <property type="project" value="UniProtKB-KW"/>
</dbReference>
<feature type="region of interest" description="Disordered" evidence="11">
    <location>
        <begin position="399"/>
        <end position="903"/>
    </location>
</feature>
<feature type="region of interest" description="Disordered" evidence="11">
    <location>
        <begin position="969"/>
        <end position="997"/>
    </location>
</feature>
<keyword evidence="4 10" id="KW-0256">Endoplasmic reticulum</keyword>
<evidence type="ECO:0000256" key="6">
    <source>
        <dbReference type="ARBA" id="ARBA00022927"/>
    </source>
</evidence>
<keyword evidence="5 10" id="KW-0931">ER-Golgi transport</keyword>
<feature type="compositionally biased region" description="Low complexity" evidence="11">
    <location>
        <begin position="1597"/>
        <end position="1613"/>
    </location>
</feature>
<comment type="function">
    <text evidence="9 10">Involved in the initiation of assembly of the COPII coat required for the formation of transport vesicles from the endoplasmic reticulum (ER) and the selection of cargo molecules. Also involved in autophagy.</text>
</comment>
<feature type="region of interest" description="Disordered" evidence="11">
    <location>
        <begin position="1539"/>
        <end position="1795"/>
    </location>
</feature>
<evidence type="ECO:0000256" key="4">
    <source>
        <dbReference type="ARBA" id="ARBA00022824"/>
    </source>
</evidence>
<feature type="compositionally biased region" description="Polar residues" evidence="11">
    <location>
        <begin position="310"/>
        <end position="320"/>
    </location>
</feature>
<feature type="compositionally biased region" description="Basic and acidic residues" evidence="11">
    <location>
        <begin position="1764"/>
        <end position="1773"/>
    </location>
</feature>
<feature type="region of interest" description="Disordered" evidence="11">
    <location>
        <begin position="338"/>
        <end position="381"/>
    </location>
</feature>
<comment type="caution">
    <text evidence="14">The sequence shown here is derived from an EMBL/GenBank/DDBJ whole genome shotgun (WGS) entry which is preliminary data.</text>
</comment>
<feature type="compositionally biased region" description="Polar residues" evidence="11">
    <location>
        <begin position="879"/>
        <end position="903"/>
    </location>
</feature>
<evidence type="ECO:0000256" key="8">
    <source>
        <dbReference type="ARBA" id="ARBA00023136"/>
    </source>
</evidence>
<dbReference type="CDD" id="cd09233">
    <property type="entry name" value="ACE1-Sec16-like"/>
    <property type="match status" value="1"/>
</dbReference>
<feature type="compositionally biased region" description="Basic and acidic residues" evidence="11">
    <location>
        <begin position="84"/>
        <end position="100"/>
    </location>
</feature>
<dbReference type="GO" id="GO:0070973">
    <property type="term" value="P:protein localization to endoplasmic reticulum exit site"/>
    <property type="evidence" value="ECO:0007669"/>
    <property type="project" value="TreeGrafter"/>
</dbReference>
<feature type="compositionally biased region" description="Polar residues" evidence="11">
    <location>
        <begin position="1825"/>
        <end position="1836"/>
    </location>
</feature>
<keyword evidence="3 10" id="KW-0813">Transport</keyword>
<keyword evidence="7 10" id="KW-0072">Autophagy</keyword>
<feature type="region of interest" description="Disordered" evidence="11">
    <location>
        <begin position="163"/>
        <end position="326"/>
    </location>
</feature>
<feature type="compositionally biased region" description="Acidic residues" evidence="11">
    <location>
        <begin position="453"/>
        <end position="464"/>
    </location>
</feature>
<feature type="compositionally biased region" description="Low complexity" evidence="11">
    <location>
        <begin position="1858"/>
        <end position="1867"/>
    </location>
</feature>
<evidence type="ECO:0000313" key="15">
    <source>
        <dbReference type="Proteomes" id="UP001365542"/>
    </source>
</evidence>
<dbReference type="PANTHER" id="PTHR13402">
    <property type="entry name" value="RGPR-RELATED"/>
    <property type="match status" value="1"/>
</dbReference>
<evidence type="ECO:0000256" key="2">
    <source>
        <dbReference type="ARBA" id="ARBA00005927"/>
    </source>
</evidence>
<evidence type="ECO:0000256" key="5">
    <source>
        <dbReference type="ARBA" id="ARBA00022892"/>
    </source>
</evidence>
<keyword evidence="8 10" id="KW-0472">Membrane</keyword>
<keyword evidence="6 10" id="KW-0653">Protein transport</keyword>
<feature type="compositionally biased region" description="Polar residues" evidence="11">
    <location>
        <begin position="474"/>
        <end position="500"/>
    </location>
</feature>
<feature type="compositionally biased region" description="Acidic residues" evidence="11">
    <location>
        <begin position="428"/>
        <end position="442"/>
    </location>
</feature>
<evidence type="ECO:0000256" key="7">
    <source>
        <dbReference type="ARBA" id="ARBA00023006"/>
    </source>
</evidence>
<dbReference type="GO" id="GO:0016192">
    <property type="term" value="P:vesicle-mediated transport"/>
    <property type="evidence" value="ECO:0007669"/>
    <property type="project" value="UniProtKB-KW"/>
</dbReference>
<evidence type="ECO:0000259" key="13">
    <source>
        <dbReference type="Pfam" id="PF12932"/>
    </source>
</evidence>
<feature type="compositionally biased region" description="Low complexity" evidence="11">
    <location>
        <begin position="579"/>
        <end position="600"/>
    </location>
</feature>
<feature type="region of interest" description="Disordered" evidence="11">
    <location>
        <begin position="1807"/>
        <end position="1958"/>
    </location>
</feature>
<dbReference type="GO" id="GO:0007030">
    <property type="term" value="P:Golgi organization"/>
    <property type="evidence" value="ECO:0007669"/>
    <property type="project" value="TreeGrafter"/>
</dbReference>
<dbReference type="EMBL" id="JAVHJO010000003">
    <property type="protein sequence ID" value="KAK6541857.1"/>
    <property type="molecule type" value="Genomic_DNA"/>
</dbReference>
<dbReference type="PANTHER" id="PTHR13402:SF6">
    <property type="entry name" value="SECRETORY 16, ISOFORM I"/>
    <property type="match status" value="1"/>
</dbReference>
<comment type="subcellular location">
    <subcellularLocation>
        <location evidence="1">Endoplasmic reticulum membrane</location>
        <topology evidence="1">Peripheral membrane protein</topology>
        <orientation evidence="1">Cytoplasmic side</orientation>
    </subcellularLocation>
</comment>
<evidence type="ECO:0000256" key="10">
    <source>
        <dbReference type="RuleBase" id="RU364101"/>
    </source>
</evidence>
<feature type="compositionally biased region" description="Low complexity" evidence="11">
    <location>
        <begin position="501"/>
        <end position="516"/>
    </location>
</feature>
<protein>
    <recommendedName>
        <fullName evidence="10">Protein transport protein sec16</fullName>
    </recommendedName>
</protein>
<keyword evidence="15" id="KW-1185">Reference proteome</keyword>
<evidence type="ECO:0000256" key="9">
    <source>
        <dbReference type="ARBA" id="ARBA00024687"/>
    </source>
</evidence>
<evidence type="ECO:0000259" key="12">
    <source>
        <dbReference type="Pfam" id="PF12931"/>
    </source>
</evidence>
<dbReference type="Pfam" id="PF12931">
    <property type="entry name" value="TPR_Sec16"/>
    <property type="match status" value="1"/>
</dbReference>
<name>A0AAV9XJS6_9PEZI</name>
<feature type="compositionally biased region" description="Polar residues" evidence="11">
    <location>
        <begin position="734"/>
        <end position="756"/>
    </location>
</feature>
<feature type="compositionally biased region" description="Pro residues" evidence="11">
    <location>
        <begin position="983"/>
        <end position="997"/>
    </location>
</feature>
<proteinExistence type="inferred from homology"/>
<feature type="compositionally biased region" description="Low complexity" evidence="11">
    <location>
        <begin position="45"/>
        <end position="61"/>
    </location>
</feature>
<dbReference type="FunFam" id="1.25.40.1030:FF:000008">
    <property type="entry name" value="Protein transport protein sec16"/>
    <property type="match status" value="1"/>
</dbReference>
<dbReference type="InterPro" id="IPR024340">
    <property type="entry name" value="Sec16_CCD"/>
</dbReference>
<feature type="compositionally biased region" description="Low complexity" evidence="11">
    <location>
        <begin position="1882"/>
        <end position="1897"/>
    </location>
</feature>
<dbReference type="GO" id="GO:0005789">
    <property type="term" value="C:endoplasmic reticulum membrane"/>
    <property type="evidence" value="ECO:0007669"/>
    <property type="project" value="UniProtKB-SubCell"/>
</dbReference>
<feature type="region of interest" description="Disordered" evidence="11">
    <location>
        <begin position="1"/>
        <end position="118"/>
    </location>
</feature>
<feature type="region of interest" description="Disordered" evidence="11">
    <location>
        <begin position="1483"/>
        <end position="1506"/>
    </location>
</feature>
<dbReference type="Proteomes" id="UP001365542">
    <property type="component" value="Unassembled WGS sequence"/>
</dbReference>
<dbReference type="GO" id="GO:0015031">
    <property type="term" value="P:protein transport"/>
    <property type="evidence" value="ECO:0007669"/>
    <property type="project" value="UniProtKB-KW"/>
</dbReference>
<feature type="domain" description="Sec16 central conserved" evidence="13">
    <location>
        <begin position="1012"/>
        <end position="1129"/>
    </location>
</feature>